<dbReference type="RefSeq" id="WP_183315708.1">
    <property type="nucleotide sequence ID" value="NZ_JACIEN010000001.1"/>
</dbReference>
<evidence type="ECO:0000313" key="10">
    <source>
        <dbReference type="Proteomes" id="UP000577362"/>
    </source>
</evidence>
<dbReference type="Pfam" id="PF00441">
    <property type="entry name" value="Acyl-CoA_dh_1"/>
    <property type="match status" value="1"/>
</dbReference>
<keyword evidence="5" id="KW-0560">Oxidoreductase</keyword>
<dbReference type="SUPFAM" id="SSF56645">
    <property type="entry name" value="Acyl-CoA dehydrogenase NM domain-like"/>
    <property type="match status" value="1"/>
</dbReference>
<dbReference type="Proteomes" id="UP000577362">
    <property type="component" value="Unassembled WGS sequence"/>
</dbReference>
<sequence>MTDTASTHDVFNQTPPFTDVNLAALDQPLLDALKSVGVDAIGNGLLSFGESCGTAERLDLGRLANENPPRLRTHDAQGRRADIVEFHPAYHALMEAGVEAGLHASTWEAAGNGRAHPAMNGSSHAGSSAGSHVARAARLFITAEVESGHVCPLTMTHASLAAIAASPERLRDWLPMVRSRHYDPRFVPFWEKRGVTVGMGMTEKQGGTDVRANTTRAEPASGDEYEITGHKWFMSAPMCDAFLVLAQAPGGLTCFLMPRFRPDGNVNALHLQRLKDKLGNRSNASSEVEFHKAFAWRVGEEGKGVRTIIEMVQLTRLDCVVASAGLMRMGLALAVHHARHRSVMQRKLVDQPVMAAVLADLALESEAATALALRLAASFDLAAENAREAARARILTPAAKFLVCKAAPAFLYEAMECLGGNGYVEESPMPRLYREAPVNAIWEGSGNVMALDVLRAAERDAEAMASVLVTLGEEVAGLSGAREALADVEAMLAGSERERNARRIAETLALVAAAAALARSAPPPIAEAFVRTRLAAPRRGFGANDLASAGADLLRRALPLL</sequence>
<evidence type="ECO:0000256" key="4">
    <source>
        <dbReference type="ARBA" id="ARBA00022827"/>
    </source>
</evidence>
<feature type="domain" description="Adaptive response protein AidB N-terminal" evidence="8">
    <location>
        <begin position="12"/>
        <end position="184"/>
    </location>
</feature>
<dbReference type="InterPro" id="IPR041504">
    <property type="entry name" value="AidB_N"/>
</dbReference>
<name>A0A840BWD8_9HYPH</name>
<dbReference type="AlphaFoldDB" id="A0A840BWD8"/>
<evidence type="ECO:0000256" key="1">
    <source>
        <dbReference type="ARBA" id="ARBA00001974"/>
    </source>
</evidence>
<comment type="similarity">
    <text evidence="2 5">Belongs to the acyl-CoA dehydrogenase family.</text>
</comment>
<dbReference type="InterPro" id="IPR009100">
    <property type="entry name" value="AcylCoA_DH/oxidase_NM_dom_sf"/>
</dbReference>
<evidence type="ECO:0000256" key="3">
    <source>
        <dbReference type="ARBA" id="ARBA00022630"/>
    </source>
</evidence>
<comment type="cofactor">
    <cofactor evidence="1 5">
        <name>FAD</name>
        <dbReference type="ChEBI" id="CHEBI:57692"/>
    </cofactor>
</comment>
<evidence type="ECO:0000259" key="7">
    <source>
        <dbReference type="Pfam" id="PF02770"/>
    </source>
</evidence>
<dbReference type="PANTHER" id="PTHR42707">
    <property type="entry name" value="ACYL-COA DEHYDROGENASE"/>
    <property type="match status" value="1"/>
</dbReference>
<feature type="domain" description="Acyl-CoA dehydrogenase/oxidase C-terminal" evidence="6">
    <location>
        <begin position="302"/>
        <end position="456"/>
    </location>
</feature>
<dbReference type="EMBL" id="JACIEN010000001">
    <property type="protein sequence ID" value="MBB4015659.1"/>
    <property type="molecule type" value="Genomic_DNA"/>
</dbReference>
<dbReference type="Gene3D" id="2.40.110.20">
    <property type="match status" value="1"/>
</dbReference>
<dbReference type="PROSITE" id="PS00072">
    <property type="entry name" value="ACYL_COA_DH_1"/>
    <property type="match status" value="1"/>
</dbReference>
<dbReference type="Pfam" id="PF18158">
    <property type="entry name" value="AidB_N"/>
    <property type="match status" value="1"/>
</dbReference>
<dbReference type="SUPFAM" id="SSF47203">
    <property type="entry name" value="Acyl-CoA dehydrogenase C-terminal domain-like"/>
    <property type="match status" value="1"/>
</dbReference>
<dbReference type="InterPro" id="IPR009075">
    <property type="entry name" value="AcylCo_DH/oxidase_C"/>
</dbReference>
<organism evidence="9 10">
    <name type="scientific">Chelatococcus caeni</name>
    <dbReference type="NCBI Taxonomy" id="1348468"/>
    <lineage>
        <taxon>Bacteria</taxon>
        <taxon>Pseudomonadati</taxon>
        <taxon>Pseudomonadota</taxon>
        <taxon>Alphaproteobacteria</taxon>
        <taxon>Hyphomicrobiales</taxon>
        <taxon>Chelatococcaceae</taxon>
        <taxon>Chelatococcus</taxon>
    </lineage>
</organism>
<dbReference type="Gene3D" id="1.20.140.10">
    <property type="entry name" value="Butyryl-CoA Dehydrogenase, subunit A, domain 3"/>
    <property type="match status" value="1"/>
</dbReference>
<protein>
    <submittedName>
        <fullName evidence="9">Putative acyl-CoA dehydrogenase</fullName>
    </submittedName>
</protein>
<gene>
    <name evidence="9" type="ORF">GGR16_000665</name>
</gene>
<evidence type="ECO:0000259" key="6">
    <source>
        <dbReference type="Pfam" id="PF00441"/>
    </source>
</evidence>
<keyword evidence="3 5" id="KW-0285">Flavoprotein</keyword>
<proteinExistence type="inferred from homology"/>
<comment type="caution">
    <text evidence="9">The sequence shown here is derived from an EMBL/GenBank/DDBJ whole genome shotgun (WGS) entry which is preliminary data.</text>
</comment>
<evidence type="ECO:0000259" key="8">
    <source>
        <dbReference type="Pfam" id="PF18158"/>
    </source>
</evidence>
<evidence type="ECO:0000256" key="5">
    <source>
        <dbReference type="RuleBase" id="RU362125"/>
    </source>
</evidence>
<dbReference type="Pfam" id="PF02770">
    <property type="entry name" value="Acyl-CoA_dh_M"/>
    <property type="match status" value="1"/>
</dbReference>
<dbReference type="NCBIfam" id="NF008594">
    <property type="entry name" value="PRK11561.1"/>
    <property type="match status" value="1"/>
</dbReference>
<dbReference type="InterPro" id="IPR006091">
    <property type="entry name" value="Acyl-CoA_Oxase/DH_mid-dom"/>
</dbReference>
<dbReference type="InterPro" id="IPR036250">
    <property type="entry name" value="AcylCo_DH-like_C"/>
</dbReference>
<reference evidence="9 10" key="1">
    <citation type="submission" date="2020-08" db="EMBL/GenBank/DDBJ databases">
        <title>Genomic Encyclopedia of Type Strains, Phase IV (KMG-IV): sequencing the most valuable type-strain genomes for metagenomic binning, comparative biology and taxonomic classification.</title>
        <authorList>
            <person name="Goeker M."/>
        </authorList>
    </citation>
    <scope>NUCLEOTIDE SEQUENCE [LARGE SCALE GENOMIC DNA]</scope>
    <source>
        <strain evidence="9 10">DSM 103737</strain>
    </source>
</reference>
<feature type="domain" description="Acyl-CoA oxidase/dehydrogenase middle" evidence="7">
    <location>
        <begin position="199"/>
        <end position="292"/>
    </location>
</feature>
<accession>A0A840BWD8</accession>
<dbReference type="Gene3D" id="6.10.250.600">
    <property type="match status" value="1"/>
</dbReference>
<keyword evidence="10" id="KW-1185">Reference proteome</keyword>
<dbReference type="InterPro" id="IPR052904">
    <property type="entry name" value="Acyl-CoA_dehydrogenase-like"/>
</dbReference>
<keyword evidence="4 5" id="KW-0274">FAD</keyword>
<dbReference type="PANTHER" id="PTHR42707:SF3">
    <property type="entry name" value="ACYL-COA DEHYDROGENASE AIDB-RELATED"/>
    <property type="match status" value="1"/>
</dbReference>
<dbReference type="PROSITE" id="PS00073">
    <property type="entry name" value="ACYL_COA_DH_2"/>
    <property type="match status" value="1"/>
</dbReference>
<dbReference type="GO" id="GO:0003995">
    <property type="term" value="F:acyl-CoA dehydrogenase activity"/>
    <property type="evidence" value="ECO:0007669"/>
    <property type="project" value="InterPro"/>
</dbReference>
<evidence type="ECO:0000313" key="9">
    <source>
        <dbReference type="EMBL" id="MBB4015659.1"/>
    </source>
</evidence>
<evidence type="ECO:0000256" key="2">
    <source>
        <dbReference type="ARBA" id="ARBA00009347"/>
    </source>
</evidence>
<dbReference type="InterPro" id="IPR006089">
    <property type="entry name" value="Acyl-CoA_DH_CS"/>
</dbReference>